<accession>A0A4S8Q040</accession>
<proteinExistence type="predicted"/>
<name>A0A4S8Q040_9ACTN</name>
<keyword evidence="2" id="KW-1185">Reference proteome</keyword>
<dbReference type="AlphaFoldDB" id="A0A4S8Q040"/>
<reference evidence="2" key="1">
    <citation type="submission" date="2019-04" db="EMBL/GenBank/DDBJ databases">
        <title>Nocardioides xinjiangensis sp. nov.</title>
        <authorList>
            <person name="Liu S."/>
        </authorList>
    </citation>
    <scope>NUCLEOTIDE SEQUENCE [LARGE SCALE GENOMIC DNA]</scope>
    <source>
        <strain evidence="2">18</strain>
    </source>
</reference>
<dbReference type="EMBL" id="STGY01000073">
    <property type="protein sequence ID" value="THV35722.1"/>
    <property type="molecule type" value="Genomic_DNA"/>
</dbReference>
<gene>
    <name evidence="1" type="ORF">FAB82_22885</name>
</gene>
<dbReference type="Proteomes" id="UP000308760">
    <property type="component" value="Unassembled WGS sequence"/>
</dbReference>
<evidence type="ECO:0000313" key="2">
    <source>
        <dbReference type="Proteomes" id="UP000308760"/>
    </source>
</evidence>
<comment type="caution">
    <text evidence="1">The sequence shown here is derived from an EMBL/GenBank/DDBJ whole genome shotgun (WGS) entry which is preliminary data.</text>
</comment>
<evidence type="ECO:0000313" key="1">
    <source>
        <dbReference type="EMBL" id="THV35722.1"/>
    </source>
</evidence>
<reference evidence="1 2" key="2">
    <citation type="submission" date="2019-05" db="EMBL/GenBank/DDBJ databases">
        <title>Glycomyces buryatensis sp. nov.</title>
        <authorList>
            <person name="Nikitina E."/>
        </authorList>
    </citation>
    <scope>NUCLEOTIDE SEQUENCE [LARGE SCALE GENOMIC DNA]</scope>
    <source>
        <strain evidence="1 2">18</strain>
    </source>
</reference>
<sequence length="213" mass="22390">MTTPPNHRPGHIDVPLNVWPGPATTAEITTQVAARLAAPGESVTVIDADIDPSDLVATGRRVTAIATSRRDAGAVLAELPALPVADRSRLTMLYSPRAALADTLARFAGRSRLTIAPARLTALPDIWAGAVATLQPAGRLALIDAAGPADLPPVATNDLVFQAHIVCAATEVYEHAAAEAEELDEEFALPEALTRVHRDVALFCRTDFAGGER</sequence>
<dbReference type="RefSeq" id="WP_136536879.1">
    <property type="nucleotide sequence ID" value="NZ_STGY01000073.1"/>
</dbReference>
<organism evidence="1 2">
    <name type="scientific">Glycomyces buryatensis</name>
    <dbReference type="NCBI Taxonomy" id="2570927"/>
    <lineage>
        <taxon>Bacteria</taxon>
        <taxon>Bacillati</taxon>
        <taxon>Actinomycetota</taxon>
        <taxon>Actinomycetes</taxon>
        <taxon>Glycomycetales</taxon>
        <taxon>Glycomycetaceae</taxon>
        <taxon>Glycomyces</taxon>
    </lineage>
</organism>
<protein>
    <submittedName>
        <fullName evidence="1">Uncharacterized protein</fullName>
    </submittedName>
</protein>